<protein>
    <recommendedName>
        <fullName evidence="1">Peptidase S24/S26A/S26B/S26C domain-containing protein</fullName>
    </recommendedName>
</protein>
<dbReference type="Gene3D" id="2.10.109.10">
    <property type="entry name" value="Umud Fragment, subunit A"/>
    <property type="match status" value="1"/>
</dbReference>
<gene>
    <name evidence="2" type="ORF">PRMUPPPA20_24060</name>
</gene>
<dbReference type="SUPFAM" id="SSF51306">
    <property type="entry name" value="LexA/Signal peptidase"/>
    <property type="match status" value="1"/>
</dbReference>
<dbReference type="InterPro" id="IPR050077">
    <property type="entry name" value="LexA_repressor"/>
</dbReference>
<dbReference type="InterPro" id="IPR036286">
    <property type="entry name" value="LexA/Signal_pep-like_sf"/>
</dbReference>
<feature type="domain" description="Peptidase S24/S26A/S26B/S26C" evidence="1">
    <location>
        <begin position="54"/>
        <end position="165"/>
    </location>
</feature>
<dbReference type="EMBL" id="BPTT01000001">
    <property type="protein sequence ID" value="GJG34297.1"/>
    <property type="molecule type" value="Genomic_DNA"/>
</dbReference>
<proteinExistence type="predicted"/>
<dbReference type="Proteomes" id="UP000887097">
    <property type="component" value="Unassembled WGS sequence"/>
</dbReference>
<dbReference type="PANTHER" id="PTHR33516">
    <property type="entry name" value="LEXA REPRESSOR"/>
    <property type="match status" value="1"/>
</dbReference>
<dbReference type="Pfam" id="PF00717">
    <property type="entry name" value="Peptidase_S24"/>
    <property type="match status" value="1"/>
</dbReference>
<name>A0AA37I365_XYLRU</name>
<dbReference type="AlphaFoldDB" id="A0AA37I365"/>
<accession>A0AA37I365</accession>
<sequence>MQPFGDLWNGADYGLYCEIKLFKELIDMRNFSSIGQWPMEMVCDTPVPYYEVGVSCGLPGEMGELPPEMVLLPSMLTRGRQVFIVDADGDSMTGVGIYSGDALLIESTQRVHCGEVVMVSIDGEELLKVYYVDDTGRHWLLAANPKYQPRELTADMNVRICGRMVCNLSAPHVSVKHCGEVVRQFKAKQKQHQPDMYERLTEAVIQCSHLFWAASAWAVVFGVLRDKYSYDKPVAEFERMAQALKLPATFRFVCGEGSVQRTISNHEYMRKSIDKWEEQGAADRELKLMTVLIKELA</sequence>
<comment type="caution">
    <text evidence="2">The sequence shown here is derived from an EMBL/GenBank/DDBJ whole genome shotgun (WGS) entry which is preliminary data.</text>
</comment>
<evidence type="ECO:0000259" key="1">
    <source>
        <dbReference type="Pfam" id="PF00717"/>
    </source>
</evidence>
<dbReference type="CDD" id="cd06529">
    <property type="entry name" value="S24_LexA-like"/>
    <property type="match status" value="1"/>
</dbReference>
<evidence type="ECO:0000313" key="2">
    <source>
        <dbReference type="EMBL" id="GJG34297.1"/>
    </source>
</evidence>
<dbReference type="InterPro" id="IPR039418">
    <property type="entry name" value="LexA-like"/>
</dbReference>
<dbReference type="InterPro" id="IPR015927">
    <property type="entry name" value="Peptidase_S24_S26A/B/C"/>
</dbReference>
<organism evidence="2 3">
    <name type="scientific">Xylanibacter ruminicola</name>
    <name type="common">Prevotella ruminicola</name>
    <dbReference type="NCBI Taxonomy" id="839"/>
    <lineage>
        <taxon>Bacteria</taxon>
        <taxon>Pseudomonadati</taxon>
        <taxon>Bacteroidota</taxon>
        <taxon>Bacteroidia</taxon>
        <taxon>Bacteroidales</taxon>
        <taxon>Prevotellaceae</taxon>
        <taxon>Xylanibacter</taxon>
    </lineage>
</organism>
<reference evidence="2" key="1">
    <citation type="submission" date="2021-08" db="EMBL/GenBank/DDBJ databases">
        <title>Prevotella lacticifex sp. nov., isolated from rumen of cow.</title>
        <authorList>
            <person name="Shinkai T."/>
            <person name="Ikeyama N."/>
            <person name="Kumagai M."/>
            <person name="Ohmori H."/>
            <person name="Sakamoto M."/>
            <person name="Ohkuma M."/>
            <person name="Mitsumori M."/>
        </authorList>
    </citation>
    <scope>NUCLEOTIDE SEQUENCE</scope>
    <source>
        <strain evidence="2">JCM 8259</strain>
    </source>
</reference>
<evidence type="ECO:0000313" key="3">
    <source>
        <dbReference type="Proteomes" id="UP000887097"/>
    </source>
</evidence>
<dbReference type="PANTHER" id="PTHR33516:SF2">
    <property type="entry name" value="LEXA REPRESSOR-RELATED"/>
    <property type="match status" value="1"/>
</dbReference>